<proteinExistence type="predicted"/>
<evidence type="ECO:0000313" key="3">
    <source>
        <dbReference type="Proteomes" id="UP000198908"/>
    </source>
</evidence>
<organism evidence="2 3">
    <name type="scientific">Paraburkholderia lycopersici</name>
    <dbReference type="NCBI Taxonomy" id="416944"/>
    <lineage>
        <taxon>Bacteria</taxon>
        <taxon>Pseudomonadati</taxon>
        <taxon>Pseudomonadota</taxon>
        <taxon>Betaproteobacteria</taxon>
        <taxon>Burkholderiales</taxon>
        <taxon>Burkholderiaceae</taxon>
        <taxon>Paraburkholderia</taxon>
    </lineage>
</organism>
<feature type="transmembrane region" description="Helical" evidence="1">
    <location>
        <begin position="110"/>
        <end position="134"/>
    </location>
</feature>
<feature type="transmembrane region" description="Helical" evidence="1">
    <location>
        <begin position="206"/>
        <end position="223"/>
    </location>
</feature>
<dbReference type="InterPro" id="IPR018688">
    <property type="entry name" value="PpoB2-like"/>
</dbReference>
<gene>
    <name evidence="2" type="ORF">SAMN05421548_102296</name>
</gene>
<keyword evidence="1" id="KW-0472">Membrane</keyword>
<evidence type="ECO:0000313" key="2">
    <source>
        <dbReference type="EMBL" id="SDB93341.1"/>
    </source>
</evidence>
<name>A0A1G6HGK1_9BURK</name>
<sequence>MDNVGMTARRRGSAPRAIFFGVSSLLFAASVWATYVWRSSMAAMAGTPMPGGWTMPALWAPTCGRTWLDAAVPFAGMWNVMMIAMMLPSVAPVLWRYFEAVADGCSIRAGAMTALAGAGYFLVWLVVGLLVFAARTQFAAIAVQAPSLAHTAPAMAGVVVAIAGTLQFTAWKGRWLAACGMLPSCGHAGVGVRAAARQGARLGRHCLYCCGNLMAALLAAGVMDRPAMALVTIAITAERLAPASFSGRVARGIGVAAIMVGVVMVVRTVTA</sequence>
<feature type="transmembrane region" description="Helical" evidence="1">
    <location>
        <begin position="154"/>
        <end position="171"/>
    </location>
</feature>
<feature type="transmembrane region" description="Helical" evidence="1">
    <location>
        <begin position="77"/>
        <end position="98"/>
    </location>
</feature>
<dbReference type="STRING" id="416944.SAMN05421548_102296"/>
<keyword evidence="1" id="KW-0812">Transmembrane</keyword>
<dbReference type="EMBL" id="FMYQ01000002">
    <property type="protein sequence ID" value="SDB93341.1"/>
    <property type="molecule type" value="Genomic_DNA"/>
</dbReference>
<accession>A0A1G6HGK1</accession>
<keyword evidence="1" id="KW-1133">Transmembrane helix</keyword>
<reference evidence="3" key="1">
    <citation type="submission" date="2016-09" db="EMBL/GenBank/DDBJ databases">
        <authorList>
            <person name="Varghese N."/>
            <person name="Submissions S."/>
        </authorList>
    </citation>
    <scope>NUCLEOTIDE SEQUENCE [LARGE SCALE GENOMIC DNA]</scope>
    <source>
        <strain evidence="3">TNe-862</strain>
    </source>
</reference>
<keyword evidence="3" id="KW-1185">Reference proteome</keyword>
<dbReference type="RefSeq" id="WP_091995004.1">
    <property type="nucleotide sequence ID" value="NZ_FMYQ01000002.1"/>
</dbReference>
<dbReference type="AlphaFoldDB" id="A0A1G6HGK1"/>
<evidence type="ECO:0000256" key="1">
    <source>
        <dbReference type="SAM" id="Phobius"/>
    </source>
</evidence>
<dbReference type="OrthoDB" id="980055at2"/>
<dbReference type="Pfam" id="PF09948">
    <property type="entry name" value="PpoB2"/>
    <property type="match status" value="1"/>
</dbReference>
<dbReference type="Proteomes" id="UP000198908">
    <property type="component" value="Unassembled WGS sequence"/>
</dbReference>
<feature type="transmembrane region" description="Helical" evidence="1">
    <location>
        <begin position="249"/>
        <end position="269"/>
    </location>
</feature>
<protein>
    <submittedName>
        <fullName evidence="2">Predicted metal-binding membrane protein</fullName>
    </submittedName>
</protein>